<protein>
    <submittedName>
        <fullName evidence="1">Uncharacterized protein</fullName>
    </submittedName>
</protein>
<proteinExistence type="predicted"/>
<reference evidence="2" key="1">
    <citation type="submission" date="2019-05" db="EMBL/GenBank/DDBJ databases">
        <title>Complete genome sequencing of Dialister sp. strain 5BBH33.</title>
        <authorList>
            <person name="Sakamoto M."/>
            <person name="Murakami T."/>
            <person name="Mori H."/>
        </authorList>
    </citation>
    <scope>NUCLEOTIDE SEQUENCE [LARGE SCALE GENOMIC DNA]</scope>
    <source>
        <strain evidence="2">5BBH33</strain>
    </source>
</reference>
<evidence type="ECO:0000313" key="2">
    <source>
        <dbReference type="Proteomes" id="UP000320585"/>
    </source>
</evidence>
<dbReference type="RefSeq" id="WP_022383262.1">
    <property type="nucleotide sequence ID" value="NZ_AP019697.1"/>
</dbReference>
<dbReference type="EMBL" id="AP019697">
    <property type="protein sequence ID" value="BBK26026.1"/>
    <property type="molecule type" value="Genomic_DNA"/>
</dbReference>
<dbReference type="AlphaFoldDB" id="A0A8D4UW03"/>
<sequence length="57" mass="6767">MMKILEYEIRKGVKHFKKEYGYFGYLAERKLDRAAYINDCVLGHPRKSARHMAKHPA</sequence>
<gene>
    <name evidence="1" type="ORF">Dia5BBH33_19610</name>
</gene>
<keyword evidence="2" id="KW-1185">Reference proteome</keyword>
<organism evidence="1 2">
    <name type="scientific">Dialister hominis</name>
    <dbReference type="NCBI Taxonomy" id="2582419"/>
    <lineage>
        <taxon>Bacteria</taxon>
        <taxon>Bacillati</taxon>
        <taxon>Bacillota</taxon>
        <taxon>Negativicutes</taxon>
        <taxon>Veillonellales</taxon>
        <taxon>Veillonellaceae</taxon>
        <taxon>Dialister</taxon>
    </lineage>
</organism>
<evidence type="ECO:0000313" key="1">
    <source>
        <dbReference type="EMBL" id="BBK26026.1"/>
    </source>
</evidence>
<dbReference type="Proteomes" id="UP000320585">
    <property type="component" value="Chromosome"/>
</dbReference>
<name>A0A8D4UW03_9FIRM</name>
<dbReference type="GeneID" id="92717394"/>
<accession>A0A8D4UW03</accession>
<dbReference type="KEGG" id="dho:Dia5BBH33_19610"/>